<comment type="caution">
    <text evidence="1">The sequence shown here is derived from an EMBL/GenBank/DDBJ whole genome shotgun (WGS) entry which is preliminary data.</text>
</comment>
<name>A0ABV2ANP7_9EUKA</name>
<protein>
    <recommendedName>
        <fullName evidence="3">RING-type domain-containing protein</fullName>
    </recommendedName>
</protein>
<dbReference type="EMBL" id="JBDODL010001217">
    <property type="protein sequence ID" value="MES1921287.1"/>
    <property type="molecule type" value="Genomic_DNA"/>
</dbReference>
<gene>
    <name evidence="1" type="ORF">MHBO_002837</name>
</gene>
<evidence type="ECO:0008006" key="3">
    <source>
        <dbReference type="Google" id="ProtNLM"/>
    </source>
</evidence>
<dbReference type="Proteomes" id="UP001439008">
    <property type="component" value="Unassembled WGS sequence"/>
</dbReference>
<proteinExistence type="predicted"/>
<evidence type="ECO:0000313" key="2">
    <source>
        <dbReference type="Proteomes" id="UP001439008"/>
    </source>
</evidence>
<reference evidence="1 2" key="1">
    <citation type="journal article" date="2024" name="BMC Biol.">
        <title>Comparative genomics of Ascetosporea gives new insight into the evolutionary basis for animal parasitism in Rhizaria.</title>
        <authorList>
            <person name="Hiltunen Thoren M."/>
            <person name="Onut-Brannstrom I."/>
            <person name="Alfjorden A."/>
            <person name="Peckova H."/>
            <person name="Swords F."/>
            <person name="Hooper C."/>
            <person name="Holzer A.S."/>
            <person name="Bass D."/>
            <person name="Burki F."/>
        </authorList>
    </citation>
    <scope>NUCLEOTIDE SEQUENCE [LARGE SCALE GENOMIC DNA]</scope>
    <source>
        <strain evidence="1">20-A016</strain>
    </source>
</reference>
<evidence type="ECO:0000313" key="1">
    <source>
        <dbReference type="EMBL" id="MES1921287.1"/>
    </source>
</evidence>
<accession>A0ABV2ANP7</accession>
<dbReference type="SUPFAM" id="SSF57850">
    <property type="entry name" value="RING/U-box"/>
    <property type="match status" value="1"/>
</dbReference>
<keyword evidence="2" id="KW-1185">Reference proteome</keyword>
<sequence length="89" mass="10012">AVARVSDCSHTFCWNCLVVLKDSSESIGYDVKCVPKCTSWLTRDTVQRFLQEYDNSKNHVSFRCPPILPLCGYKLNTTGTPVSKLINVI</sequence>
<organism evidence="1 2">
    <name type="scientific">Bonamia ostreae</name>
    <dbReference type="NCBI Taxonomy" id="126728"/>
    <lineage>
        <taxon>Eukaryota</taxon>
        <taxon>Sar</taxon>
        <taxon>Rhizaria</taxon>
        <taxon>Endomyxa</taxon>
        <taxon>Ascetosporea</taxon>
        <taxon>Haplosporida</taxon>
        <taxon>Bonamia</taxon>
    </lineage>
</organism>
<feature type="non-terminal residue" evidence="1">
    <location>
        <position position="1"/>
    </location>
</feature>